<evidence type="ECO:0008006" key="3">
    <source>
        <dbReference type="Google" id="ProtNLM"/>
    </source>
</evidence>
<evidence type="ECO:0000313" key="1">
    <source>
        <dbReference type="EMBL" id="RIA86096.1"/>
    </source>
</evidence>
<dbReference type="Gene3D" id="1.25.40.10">
    <property type="entry name" value="Tetratricopeptide repeat domain"/>
    <property type="match status" value="1"/>
</dbReference>
<reference evidence="1 2" key="1">
    <citation type="submission" date="2018-06" db="EMBL/GenBank/DDBJ databases">
        <title>Comparative genomics reveals the genomic features of Rhizophagus irregularis, R. cerebriforme, R. diaphanum and Gigaspora rosea, and their symbiotic lifestyle signature.</title>
        <authorList>
            <person name="Morin E."/>
            <person name="San Clemente H."/>
            <person name="Chen E.C.H."/>
            <person name="De La Providencia I."/>
            <person name="Hainaut M."/>
            <person name="Kuo A."/>
            <person name="Kohler A."/>
            <person name="Murat C."/>
            <person name="Tang N."/>
            <person name="Roy S."/>
            <person name="Loubradou J."/>
            <person name="Henrissat B."/>
            <person name="Grigoriev I.V."/>
            <person name="Corradi N."/>
            <person name="Roux C."/>
            <person name="Martin F.M."/>
        </authorList>
    </citation>
    <scope>NUCLEOTIDE SEQUENCE [LARGE SCALE GENOMIC DNA]</scope>
    <source>
        <strain evidence="1 2">DAOM 227022</strain>
    </source>
</reference>
<dbReference type="SMART" id="SM00671">
    <property type="entry name" value="SEL1"/>
    <property type="match status" value="2"/>
</dbReference>
<evidence type="ECO:0000313" key="2">
    <source>
        <dbReference type="Proteomes" id="UP000265703"/>
    </source>
</evidence>
<dbReference type="InterPro" id="IPR052748">
    <property type="entry name" value="ISR_Activator"/>
</dbReference>
<dbReference type="PANTHER" id="PTHR45011:SF1">
    <property type="entry name" value="DAP3-BINDING CELL DEATH ENHANCER 1"/>
    <property type="match status" value="1"/>
</dbReference>
<keyword evidence="2" id="KW-1185">Reference proteome</keyword>
<dbReference type="STRING" id="658196.A0A397SNA4"/>
<dbReference type="SUPFAM" id="SSF81901">
    <property type="entry name" value="HCP-like"/>
    <property type="match status" value="1"/>
</dbReference>
<proteinExistence type="predicted"/>
<protein>
    <recommendedName>
        <fullName evidence="3">HCP-like protein</fullName>
    </recommendedName>
</protein>
<organism evidence="1 2">
    <name type="scientific">Glomus cerebriforme</name>
    <dbReference type="NCBI Taxonomy" id="658196"/>
    <lineage>
        <taxon>Eukaryota</taxon>
        <taxon>Fungi</taxon>
        <taxon>Fungi incertae sedis</taxon>
        <taxon>Mucoromycota</taxon>
        <taxon>Glomeromycotina</taxon>
        <taxon>Glomeromycetes</taxon>
        <taxon>Glomerales</taxon>
        <taxon>Glomeraceae</taxon>
        <taxon>Glomus</taxon>
    </lineage>
</organism>
<dbReference type="OrthoDB" id="2384430at2759"/>
<comment type="caution">
    <text evidence="1">The sequence shown here is derived from an EMBL/GenBank/DDBJ whole genome shotgun (WGS) entry which is preliminary data.</text>
</comment>
<dbReference type="PANTHER" id="PTHR45011">
    <property type="entry name" value="DAP3-BINDING CELL DEATH ENHANCER 1"/>
    <property type="match status" value="1"/>
</dbReference>
<dbReference type="InterPro" id="IPR006597">
    <property type="entry name" value="Sel1-like"/>
</dbReference>
<name>A0A397SNA4_9GLOM</name>
<dbReference type="AlphaFoldDB" id="A0A397SNA4"/>
<dbReference type="Pfam" id="PF08238">
    <property type="entry name" value="Sel1"/>
    <property type="match status" value="2"/>
</dbReference>
<sequence>SAKKGDPIVQYQLGCSYQFGQIVTKDYVKAFMWYFKSANNEHALSQNNLGFCYEKGFGTGKDYDKAFE</sequence>
<feature type="non-terminal residue" evidence="1">
    <location>
        <position position="1"/>
    </location>
</feature>
<dbReference type="EMBL" id="QKYT01000383">
    <property type="protein sequence ID" value="RIA86096.1"/>
    <property type="molecule type" value="Genomic_DNA"/>
</dbReference>
<accession>A0A397SNA4</accession>
<dbReference type="Proteomes" id="UP000265703">
    <property type="component" value="Unassembled WGS sequence"/>
</dbReference>
<dbReference type="InterPro" id="IPR011990">
    <property type="entry name" value="TPR-like_helical_dom_sf"/>
</dbReference>
<gene>
    <name evidence="1" type="ORF">C1645_856798</name>
</gene>